<dbReference type="AlphaFoldDB" id="A0AAW2ZNF7"/>
<feature type="compositionally biased region" description="Polar residues" evidence="1">
    <location>
        <begin position="153"/>
        <end position="163"/>
    </location>
</feature>
<gene>
    <name evidence="3" type="ORF">AKO1_002674</name>
</gene>
<organism evidence="3 4">
    <name type="scientific">Acrasis kona</name>
    <dbReference type="NCBI Taxonomy" id="1008807"/>
    <lineage>
        <taxon>Eukaryota</taxon>
        <taxon>Discoba</taxon>
        <taxon>Heterolobosea</taxon>
        <taxon>Tetramitia</taxon>
        <taxon>Eutetramitia</taxon>
        <taxon>Acrasidae</taxon>
        <taxon>Acrasis</taxon>
    </lineage>
</organism>
<evidence type="ECO:0000256" key="1">
    <source>
        <dbReference type="SAM" id="MobiDB-lite"/>
    </source>
</evidence>
<dbReference type="Proteomes" id="UP001431209">
    <property type="component" value="Unassembled WGS sequence"/>
</dbReference>
<feature type="region of interest" description="Disordered" evidence="1">
    <location>
        <begin position="282"/>
        <end position="335"/>
    </location>
</feature>
<dbReference type="InterPro" id="IPR025995">
    <property type="entry name" value="Tudor-knot"/>
</dbReference>
<feature type="region of interest" description="Disordered" evidence="1">
    <location>
        <begin position="131"/>
        <end position="201"/>
    </location>
</feature>
<dbReference type="EMBL" id="JAOPGA020001747">
    <property type="protein sequence ID" value="KAL0491035.1"/>
    <property type="molecule type" value="Genomic_DNA"/>
</dbReference>
<feature type="compositionally biased region" description="Basic and acidic residues" evidence="1">
    <location>
        <begin position="301"/>
        <end position="326"/>
    </location>
</feature>
<reference evidence="3 4" key="1">
    <citation type="submission" date="2024-03" db="EMBL/GenBank/DDBJ databases">
        <title>The Acrasis kona genome and developmental transcriptomes reveal deep origins of eukaryotic multicellular pathways.</title>
        <authorList>
            <person name="Sheikh S."/>
            <person name="Fu C.-J."/>
            <person name="Brown M.W."/>
            <person name="Baldauf S.L."/>
        </authorList>
    </citation>
    <scope>NUCLEOTIDE SEQUENCE [LARGE SCALE GENOMIC DNA]</scope>
    <source>
        <strain evidence="3 4">ATCC MYA-3509</strain>
    </source>
</reference>
<proteinExistence type="predicted"/>
<accession>A0AAW2ZNF7</accession>
<evidence type="ECO:0000259" key="2">
    <source>
        <dbReference type="Pfam" id="PF11717"/>
    </source>
</evidence>
<name>A0AAW2ZNF7_9EUKA</name>
<dbReference type="Gene3D" id="2.30.30.140">
    <property type="match status" value="1"/>
</dbReference>
<protein>
    <recommendedName>
        <fullName evidence="2">Tudor-knot domain-containing protein</fullName>
    </recommendedName>
</protein>
<dbReference type="SUPFAM" id="SSF54160">
    <property type="entry name" value="Chromo domain-like"/>
    <property type="match status" value="1"/>
</dbReference>
<evidence type="ECO:0000313" key="4">
    <source>
        <dbReference type="Proteomes" id="UP001431209"/>
    </source>
</evidence>
<dbReference type="Gene3D" id="3.30.710.10">
    <property type="entry name" value="Potassium Channel Kv1.1, Chain A"/>
    <property type="match status" value="1"/>
</dbReference>
<feature type="domain" description="Tudor-knot" evidence="2">
    <location>
        <begin position="223"/>
        <end position="273"/>
    </location>
</feature>
<dbReference type="InterPro" id="IPR011333">
    <property type="entry name" value="SKP1/BTB/POZ_sf"/>
</dbReference>
<sequence>MNDLTLPTGHSRALLSCVQTLYSTGKSEPAYFDALIELTGDQNPIYITRGIVEARFPAFAKSLTPLKSEGVVKLGSNSSLSPKAFRQVIEFCFTGLISSTEFDVVEGVRKYALEQHNGELLDLCDEKLRTIDRNPPNTAEKTRKSTPLKGMSLSDTSSVVPNTPSSLLNKSKKSKPDKPASPTVQQTPPPISSNPPIAEDTQKVNSVTVENKENPTENFIEFSTGEKIFCRYGNRLYPAKILDIRSTPNGDQCKIHYYRFTGYDEWVEMTRMYKDTPEARKLKEEMNKLPDVVDPSEEKDEENKEEQQDEGLDRRGKRRKGDESPRRSKRRRTKL</sequence>
<dbReference type="Pfam" id="PF11717">
    <property type="entry name" value="Tudor-knot"/>
    <property type="match status" value="1"/>
</dbReference>
<comment type="caution">
    <text evidence="3">The sequence shown here is derived from an EMBL/GenBank/DDBJ whole genome shotgun (WGS) entry which is preliminary data.</text>
</comment>
<dbReference type="InterPro" id="IPR016197">
    <property type="entry name" value="Chromo-like_dom_sf"/>
</dbReference>
<keyword evidence="4" id="KW-1185">Reference proteome</keyword>
<evidence type="ECO:0000313" key="3">
    <source>
        <dbReference type="EMBL" id="KAL0491035.1"/>
    </source>
</evidence>